<proteinExistence type="predicted"/>
<name>A0A392VSY4_9FABA</name>
<dbReference type="AlphaFoldDB" id="A0A392VSY4"/>
<dbReference type="EMBL" id="LXQA011273994">
    <property type="protein sequence ID" value="MCI91508.1"/>
    <property type="molecule type" value="Genomic_DNA"/>
</dbReference>
<comment type="caution">
    <text evidence="1">The sequence shown here is derived from an EMBL/GenBank/DDBJ whole genome shotgun (WGS) entry which is preliminary data.</text>
</comment>
<evidence type="ECO:0000313" key="1">
    <source>
        <dbReference type="EMBL" id="MCI91508.1"/>
    </source>
</evidence>
<keyword evidence="2" id="KW-1185">Reference proteome</keyword>
<dbReference type="Proteomes" id="UP000265520">
    <property type="component" value="Unassembled WGS sequence"/>
</dbReference>
<evidence type="ECO:0000313" key="2">
    <source>
        <dbReference type="Proteomes" id="UP000265520"/>
    </source>
</evidence>
<protein>
    <submittedName>
        <fullName evidence="1">Uncharacterized protein</fullName>
    </submittedName>
</protein>
<accession>A0A392VSY4</accession>
<reference evidence="1 2" key="1">
    <citation type="journal article" date="2018" name="Front. Plant Sci.">
        <title>Red Clover (Trifolium pratense) and Zigzag Clover (T. medium) - A Picture of Genomic Similarities and Differences.</title>
        <authorList>
            <person name="Dluhosova J."/>
            <person name="Istvanek J."/>
            <person name="Nedelnik J."/>
            <person name="Repkova J."/>
        </authorList>
    </citation>
    <scope>NUCLEOTIDE SEQUENCE [LARGE SCALE GENOMIC DNA]</scope>
    <source>
        <strain evidence="2">cv. 10/8</strain>
        <tissue evidence="1">Leaf</tissue>
    </source>
</reference>
<organism evidence="1 2">
    <name type="scientific">Trifolium medium</name>
    <dbReference type="NCBI Taxonomy" id="97028"/>
    <lineage>
        <taxon>Eukaryota</taxon>
        <taxon>Viridiplantae</taxon>
        <taxon>Streptophyta</taxon>
        <taxon>Embryophyta</taxon>
        <taxon>Tracheophyta</taxon>
        <taxon>Spermatophyta</taxon>
        <taxon>Magnoliopsida</taxon>
        <taxon>eudicotyledons</taxon>
        <taxon>Gunneridae</taxon>
        <taxon>Pentapetalae</taxon>
        <taxon>rosids</taxon>
        <taxon>fabids</taxon>
        <taxon>Fabales</taxon>
        <taxon>Fabaceae</taxon>
        <taxon>Papilionoideae</taxon>
        <taxon>50 kb inversion clade</taxon>
        <taxon>NPAAA clade</taxon>
        <taxon>Hologalegina</taxon>
        <taxon>IRL clade</taxon>
        <taxon>Trifolieae</taxon>
        <taxon>Trifolium</taxon>
    </lineage>
</organism>
<sequence>MPYYTDMWPSLTRSLYTAGVGGCKVEPDAADGAEEVKVVVLLLLLLLPVLHMRRL</sequence>